<comment type="catalytic activity">
    <reaction evidence="13">
        <text>N(6),N(6)-dimethyl-L-lysyl(4)-[histone H3] + S-adenosyl-L-methionine = N(6),N(6),N(6)-trimethyl-L-lysyl(4)-[histone H3] + S-adenosyl-L-homocysteine + H(+)</text>
        <dbReference type="Rhea" id="RHEA:60272"/>
        <dbReference type="Rhea" id="RHEA-COMP:15537"/>
        <dbReference type="Rhea" id="RHEA-COMP:15540"/>
        <dbReference type="ChEBI" id="CHEBI:15378"/>
        <dbReference type="ChEBI" id="CHEBI:57856"/>
        <dbReference type="ChEBI" id="CHEBI:59789"/>
        <dbReference type="ChEBI" id="CHEBI:61961"/>
        <dbReference type="ChEBI" id="CHEBI:61976"/>
    </reaction>
</comment>
<dbReference type="Gene3D" id="2.170.270.10">
    <property type="entry name" value="SET domain"/>
    <property type="match status" value="1"/>
</dbReference>
<organism evidence="17 18">
    <name type="scientific">Sphagnum troendelagicum</name>
    <dbReference type="NCBI Taxonomy" id="128251"/>
    <lineage>
        <taxon>Eukaryota</taxon>
        <taxon>Viridiplantae</taxon>
        <taxon>Streptophyta</taxon>
        <taxon>Embryophyta</taxon>
        <taxon>Bryophyta</taxon>
        <taxon>Sphagnophytina</taxon>
        <taxon>Sphagnopsida</taxon>
        <taxon>Sphagnales</taxon>
        <taxon>Sphagnaceae</taxon>
        <taxon>Sphagnum</taxon>
    </lineage>
</organism>
<accession>A0ABP0TVE5</accession>
<evidence type="ECO:0000256" key="3">
    <source>
        <dbReference type="ARBA" id="ARBA00022603"/>
    </source>
</evidence>
<comment type="catalytic activity">
    <reaction evidence="12">
        <text>N(6)-methyl-L-lysyl(4)-[histone H3] + S-adenosyl-L-methionine = N(6),N(6)-dimethyl-L-lysyl(4)-[histone H3] + S-adenosyl-L-homocysteine + H(+)</text>
        <dbReference type="Rhea" id="RHEA:60268"/>
        <dbReference type="Rhea" id="RHEA-COMP:15540"/>
        <dbReference type="Rhea" id="RHEA-COMP:15543"/>
        <dbReference type="ChEBI" id="CHEBI:15378"/>
        <dbReference type="ChEBI" id="CHEBI:57856"/>
        <dbReference type="ChEBI" id="CHEBI:59789"/>
        <dbReference type="ChEBI" id="CHEBI:61929"/>
        <dbReference type="ChEBI" id="CHEBI:61976"/>
    </reaction>
</comment>
<keyword evidence="18" id="KW-1185">Reference proteome</keyword>
<feature type="compositionally biased region" description="Basic and acidic residues" evidence="14">
    <location>
        <begin position="68"/>
        <end position="77"/>
    </location>
</feature>
<dbReference type="SMART" id="SM00508">
    <property type="entry name" value="PostSET"/>
    <property type="match status" value="1"/>
</dbReference>
<evidence type="ECO:0000259" key="16">
    <source>
        <dbReference type="PROSITE" id="PS50868"/>
    </source>
</evidence>
<keyword evidence="10" id="KW-0539">Nucleus</keyword>
<evidence type="ECO:0000256" key="6">
    <source>
        <dbReference type="ARBA" id="ARBA00022853"/>
    </source>
</evidence>
<evidence type="ECO:0000313" key="17">
    <source>
        <dbReference type="EMBL" id="CAK9206015.1"/>
    </source>
</evidence>
<feature type="region of interest" description="Disordered" evidence="14">
    <location>
        <begin position="700"/>
        <end position="732"/>
    </location>
</feature>
<feature type="region of interest" description="Disordered" evidence="14">
    <location>
        <begin position="1279"/>
        <end position="1306"/>
    </location>
</feature>
<dbReference type="SUPFAM" id="SSF82199">
    <property type="entry name" value="SET domain"/>
    <property type="match status" value="1"/>
</dbReference>
<gene>
    <name evidence="17" type="ORF">CSSPTR1EN2_LOCUS8137</name>
</gene>
<evidence type="ECO:0000256" key="4">
    <source>
        <dbReference type="ARBA" id="ARBA00022679"/>
    </source>
</evidence>
<evidence type="ECO:0000256" key="12">
    <source>
        <dbReference type="ARBA" id="ARBA00047583"/>
    </source>
</evidence>
<evidence type="ECO:0000256" key="11">
    <source>
        <dbReference type="ARBA" id="ARBA00047571"/>
    </source>
</evidence>
<reference evidence="17" key="1">
    <citation type="submission" date="2024-02" db="EMBL/GenBank/DDBJ databases">
        <authorList>
            <consortium name="ELIXIR-Norway"/>
            <consortium name="Elixir Norway"/>
        </authorList>
    </citation>
    <scope>NUCLEOTIDE SEQUENCE</scope>
</reference>
<evidence type="ECO:0000313" key="18">
    <source>
        <dbReference type="Proteomes" id="UP001497512"/>
    </source>
</evidence>
<evidence type="ECO:0000256" key="13">
    <source>
        <dbReference type="ARBA" id="ARBA00049129"/>
    </source>
</evidence>
<dbReference type="InterPro" id="IPR003616">
    <property type="entry name" value="Post-SET_dom"/>
</dbReference>
<dbReference type="SMART" id="SM00317">
    <property type="entry name" value="SET"/>
    <property type="match status" value="1"/>
</dbReference>
<dbReference type="PROSITE" id="PS50280">
    <property type="entry name" value="SET"/>
    <property type="match status" value="1"/>
</dbReference>
<keyword evidence="4" id="KW-0808">Transferase</keyword>
<comment type="subcellular location">
    <subcellularLocation>
        <location evidence="1">Nucleus</location>
    </subcellularLocation>
</comment>
<evidence type="ECO:0000256" key="7">
    <source>
        <dbReference type="ARBA" id="ARBA00022884"/>
    </source>
</evidence>
<evidence type="ECO:0000256" key="2">
    <source>
        <dbReference type="ARBA" id="ARBA00012182"/>
    </source>
</evidence>
<dbReference type="InterPro" id="IPR037841">
    <property type="entry name" value="SET_SETD1A/B"/>
</dbReference>
<name>A0ABP0TVE5_9BRYO</name>
<dbReference type="EMBL" id="OZ019907">
    <property type="protein sequence ID" value="CAK9206015.1"/>
    <property type="molecule type" value="Genomic_DNA"/>
</dbReference>
<feature type="domain" description="SET" evidence="15">
    <location>
        <begin position="1483"/>
        <end position="1600"/>
    </location>
</feature>
<feature type="compositionally biased region" description="Basic and acidic residues" evidence="14">
    <location>
        <begin position="1098"/>
        <end position="1132"/>
    </location>
</feature>
<dbReference type="Pfam" id="PF00856">
    <property type="entry name" value="SET"/>
    <property type="match status" value="1"/>
</dbReference>
<feature type="region of interest" description="Disordered" evidence="14">
    <location>
        <begin position="1098"/>
        <end position="1133"/>
    </location>
</feature>
<evidence type="ECO:0000256" key="8">
    <source>
        <dbReference type="ARBA" id="ARBA00023015"/>
    </source>
</evidence>
<evidence type="ECO:0000256" key="14">
    <source>
        <dbReference type="SAM" id="MobiDB-lite"/>
    </source>
</evidence>
<dbReference type="PANTHER" id="PTHR45814">
    <property type="entry name" value="HISTONE-LYSINE N-METHYLTRANSFERASE SETD1"/>
    <property type="match status" value="1"/>
</dbReference>
<feature type="region of interest" description="Disordered" evidence="14">
    <location>
        <begin position="47"/>
        <end position="110"/>
    </location>
</feature>
<feature type="domain" description="Post-SET" evidence="16">
    <location>
        <begin position="1606"/>
        <end position="1622"/>
    </location>
</feature>
<keyword evidence="3" id="KW-0489">Methyltransferase</keyword>
<sequence>MGCRPGGGSRAGNIIRIHHAGDVVEPMPLETLLTQVEKRGNLFERLLAKHGPSSKQTGVSRPPYLDDTEWRDSRGHNIETGGPSDPHTSYARTPRSKMAGNPLNGSNGGAGIHNGSAEACLSAPVGFNITSATATSHPSHREKEIEACSEAVELPPGFECIAVGATASISSGPSFADTTCLKEVDLPPGFDDVAACNSHGFTHESQEIGVSGSLHRSEPQGENLSIESQAQRVAVASHGDGGLRDGWVYHDINGNISSPFTLELLHEYMGNGYLPSDLQVFRFQSGIYSGPFLLISVLKDPHFLSKIQMGQLQFGWHHPVSNGLPPYGSDMGSNGFYPQGPQTSFTPHDPPQVPSMGMGWTRSSANPQSTFCPHDPQVPRKGIGDSHLSNPRLGGHFSRTSGGHGGVHPTTPPVSAVGWRGHGDSQEQVWWKQSWEYKGADGVLKGTFSLAQLSDWLKSGHLYRELMIHHAGDVVKPMPLETLLTQAKSGNLFERLVAKHGRYSKPTGVSRPPYLDDKEWRDSRGHNIEARTGGNPLHACYFFLSLEQTGGPSDSHTSYARTPRSKMAGNPLNGSNGGVGIHNRSAEACLSAPVGFNSITSASTTSLPSHREKEIEACSEAVELPPGFECIAVGATASSSSGPSFADTTCLKEVVLPPGFDGVAACNSYGFTQESQDIAGASPRQSVSGRRELTLNFEQSASPKVSENPLDNQISPVGSGGQARDVDWNSEGTENKACPGNNMGEDSFLTSASVPISSPAQQAQLLFLAKQQTAEEADILLLLSKESEKLNQHEFDLSKEKHIVNKSAVQVLRKNSKIDCTRGKFPQLTLQKLDQEKVTKVFENTDLGMNRTKDSATKLKQKYRSMVNVQDQGREISDKMYASVPKLRIPKLGDEKITKVLEKANSGKNRTKDSAAKLKRKYMAKVNAHNQDNKDIDDNLMSLPKKARLELLVKRRLELKADMDSKNVLAVHVDAKSVAVLDKKVKDGKETKRKKLVSLSALKPHSSLFKETKVEDQEKHFKLERGKAKLEEAVRNLTDQEVLPSSKSHVVVKAAKPERKKIGAAVSDIDVAYVNGTVGKKASAGEIGSVAKVGQPERKKARYSETAEIPHSESEVRHDREKGMPVAKADKREKRRINSTIGNSVPLQHSSVSKHVVSKAEWVTSKHAPVVDSVMSERNAVSEEELAAEKKNVPMVKTGMAKRGTWVQKVGLDLVTVEQSSNCEDTGLAAKKDVSNAKCANSESRNLKDASGRKVCHLDKFALGGEEVFVEAKKTYKRKVGKAEREDAKNRTATATSNPPEDAALGASGIAPVEQESWHLKKMALELHLIHGNLLKVGKVTQSLFPESTLKKGNEKQKDLLCIEPAKVDPASRNEKETRTLIQQGKKMGPASIGCARTSISGWEWRNWARNGAKRRLQKRVKAADNDLSTLQATKNQSNGKHSTITAPSNLQARKNRAVLRRMAVAAEGSEMLKFSLLKARKKQLKFQRSKIHDWGLVALEPIDTEDFVIEYVGEVIRRQISDIRERRYETLGIGSSYLFRIDDELVVDATRRGGLARFINHSCEPNCYTKIITVEGQKKVVIYSKRPIVAGEELTYDYKFPIEEVKIPCFCGASRCRGSLN</sequence>
<proteinExistence type="predicted"/>
<dbReference type="Gene3D" id="3.30.1490.40">
    <property type="match status" value="2"/>
</dbReference>
<evidence type="ECO:0000256" key="5">
    <source>
        <dbReference type="ARBA" id="ARBA00022691"/>
    </source>
</evidence>
<feature type="compositionally biased region" description="Basic and acidic residues" evidence="14">
    <location>
        <begin position="1281"/>
        <end position="1290"/>
    </location>
</feature>
<dbReference type="PROSITE" id="PS50868">
    <property type="entry name" value="POST_SET"/>
    <property type="match status" value="1"/>
</dbReference>
<feature type="compositionally biased region" description="Polar residues" evidence="14">
    <location>
        <begin position="700"/>
        <end position="716"/>
    </location>
</feature>
<keyword evidence="7" id="KW-0694">RNA-binding</keyword>
<evidence type="ECO:0000256" key="1">
    <source>
        <dbReference type="ARBA" id="ARBA00004123"/>
    </source>
</evidence>
<keyword evidence="8" id="KW-0805">Transcription regulation</keyword>
<dbReference type="Proteomes" id="UP001497512">
    <property type="component" value="Chromosome 15"/>
</dbReference>
<comment type="catalytic activity">
    <reaction evidence="11">
        <text>L-lysyl(4)-[histone H3] + 3 S-adenosyl-L-methionine = N(6),N(6),N(6)-trimethyl-L-lysyl(4)-[histone H3] + 3 S-adenosyl-L-homocysteine + 3 H(+)</text>
        <dbReference type="Rhea" id="RHEA:60260"/>
        <dbReference type="Rhea" id="RHEA-COMP:15537"/>
        <dbReference type="Rhea" id="RHEA-COMP:15547"/>
        <dbReference type="ChEBI" id="CHEBI:15378"/>
        <dbReference type="ChEBI" id="CHEBI:29969"/>
        <dbReference type="ChEBI" id="CHEBI:57856"/>
        <dbReference type="ChEBI" id="CHEBI:59789"/>
        <dbReference type="ChEBI" id="CHEBI:61961"/>
        <dbReference type="EC" id="2.1.1.354"/>
    </reaction>
</comment>
<keyword evidence="6" id="KW-0156">Chromatin regulator</keyword>
<dbReference type="InterPro" id="IPR035445">
    <property type="entry name" value="GYF-like_dom_sf"/>
</dbReference>
<dbReference type="PANTHER" id="PTHR45814:SF2">
    <property type="entry name" value="HISTONE-LYSINE N-METHYLTRANSFERASE SETD1"/>
    <property type="match status" value="1"/>
</dbReference>
<protein>
    <recommendedName>
        <fullName evidence="2">[histone H3]-lysine(4) N-trimethyltransferase</fullName>
        <ecNumber evidence="2">2.1.1.354</ecNumber>
    </recommendedName>
</protein>
<dbReference type="InterPro" id="IPR046341">
    <property type="entry name" value="SET_dom_sf"/>
</dbReference>
<evidence type="ECO:0000259" key="15">
    <source>
        <dbReference type="PROSITE" id="PS50280"/>
    </source>
</evidence>
<dbReference type="InterPro" id="IPR001214">
    <property type="entry name" value="SET_dom"/>
</dbReference>
<dbReference type="EC" id="2.1.1.354" evidence="2"/>
<dbReference type="SUPFAM" id="SSF55277">
    <property type="entry name" value="GYF domain"/>
    <property type="match status" value="2"/>
</dbReference>
<dbReference type="InterPro" id="IPR044570">
    <property type="entry name" value="Set1-like"/>
</dbReference>
<keyword evidence="9" id="KW-0804">Transcription</keyword>
<evidence type="ECO:0000256" key="9">
    <source>
        <dbReference type="ARBA" id="ARBA00023163"/>
    </source>
</evidence>
<dbReference type="CDD" id="cd19169">
    <property type="entry name" value="SET_SETD1"/>
    <property type="match status" value="1"/>
</dbReference>
<evidence type="ECO:0000256" key="10">
    <source>
        <dbReference type="ARBA" id="ARBA00023242"/>
    </source>
</evidence>
<keyword evidence="5" id="KW-0949">S-adenosyl-L-methionine</keyword>